<sequence length="82" mass="9312">KILCLLTTLSLLLLIYYGIKMWLARKPKGKLAAPPKQRDKKSIIVFFIMMVILGAVMPLFGLSVLVIFAIELLIYVFSKIRS</sequence>
<evidence type="ECO:0000256" key="1">
    <source>
        <dbReference type="SAM" id="Phobius"/>
    </source>
</evidence>
<gene>
    <name evidence="2" type="ORF">FC695_13935</name>
</gene>
<dbReference type="Proteomes" id="UP000308444">
    <property type="component" value="Unassembled WGS sequence"/>
</dbReference>
<organism evidence="2 3">
    <name type="scientific">Bacillus cereus</name>
    <dbReference type="NCBI Taxonomy" id="1396"/>
    <lineage>
        <taxon>Bacteria</taxon>
        <taxon>Bacillati</taxon>
        <taxon>Bacillota</taxon>
        <taxon>Bacilli</taxon>
        <taxon>Bacillales</taxon>
        <taxon>Bacillaceae</taxon>
        <taxon>Bacillus</taxon>
        <taxon>Bacillus cereus group</taxon>
    </lineage>
</organism>
<keyword evidence="1" id="KW-1133">Transmembrane helix</keyword>
<evidence type="ECO:0000313" key="3">
    <source>
        <dbReference type="Proteomes" id="UP000308444"/>
    </source>
</evidence>
<feature type="transmembrane region" description="Helical" evidence="1">
    <location>
        <begin position="6"/>
        <end position="23"/>
    </location>
</feature>
<dbReference type="PANTHER" id="PTHR34219:SF1">
    <property type="entry name" value="PEPSY DOMAIN-CONTAINING PROTEIN"/>
    <property type="match status" value="1"/>
</dbReference>
<dbReference type="AlphaFoldDB" id="A0A9X9F6C9"/>
<reference evidence="2 3" key="1">
    <citation type="journal article" date="2019" name="Environ. Microbiol.">
        <title>An active ?-lactamase is a part of an orchestrated cell wall stress resistance network of Bacillus subtilis and related rhizosphere species.</title>
        <authorList>
            <person name="Bucher T."/>
            <person name="Keren-Paz A."/>
            <person name="Hausser J."/>
            <person name="Olender T."/>
            <person name="Cytryn E."/>
            <person name="Kolodkin-Gal I."/>
        </authorList>
    </citation>
    <scope>NUCLEOTIDE SEQUENCE [LARGE SCALE GENOMIC DNA]</scope>
    <source>
        <strain evidence="2 3">I32</strain>
    </source>
</reference>
<comment type="caution">
    <text evidence="2">The sequence shown here is derived from an EMBL/GenBank/DDBJ whole genome shotgun (WGS) entry which is preliminary data.</text>
</comment>
<dbReference type="InterPro" id="IPR005625">
    <property type="entry name" value="PepSY-ass_TM"/>
</dbReference>
<feature type="transmembrane region" description="Helical" evidence="1">
    <location>
        <begin position="44"/>
        <end position="77"/>
    </location>
</feature>
<dbReference type="PANTHER" id="PTHR34219">
    <property type="entry name" value="IRON-REGULATED INNER MEMBRANE PROTEIN-RELATED"/>
    <property type="match status" value="1"/>
</dbReference>
<protein>
    <submittedName>
        <fullName evidence="2">PepSY domain-containing protein</fullName>
    </submittedName>
</protein>
<keyword evidence="1" id="KW-0472">Membrane</keyword>
<evidence type="ECO:0000313" key="2">
    <source>
        <dbReference type="EMBL" id="TKJ03491.1"/>
    </source>
</evidence>
<accession>A0A9X9F6C9</accession>
<feature type="non-terminal residue" evidence="2">
    <location>
        <position position="1"/>
    </location>
</feature>
<name>A0A9X9F6C9_BACCE</name>
<keyword evidence="1" id="KW-0812">Transmembrane</keyword>
<dbReference type="EMBL" id="SZOH01000846">
    <property type="protein sequence ID" value="TKJ03491.1"/>
    <property type="molecule type" value="Genomic_DNA"/>
</dbReference>
<proteinExistence type="predicted"/>